<evidence type="ECO:0000313" key="8">
    <source>
        <dbReference type="EMBL" id="MBG9979288.1"/>
    </source>
</evidence>
<evidence type="ECO:0000256" key="1">
    <source>
        <dbReference type="ARBA" id="ARBA00004651"/>
    </source>
</evidence>
<dbReference type="InterPro" id="IPR050833">
    <property type="entry name" value="Poly_Biosynth_Transport"/>
</dbReference>
<comment type="similarity">
    <text evidence="2">Belongs to the polysaccharide synthase family.</text>
</comment>
<keyword evidence="9" id="KW-1185">Reference proteome</keyword>
<feature type="transmembrane region" description="Helical" evidence="7">
    <location>
        <begin position="79"/>
        <end position="99"/>
    </location>
</feature>
<feature type="transmembrane region" description="Helical" evidence="7">
    <location>
        <begin position="378"/>
        <end position="400"/>
    </location>
</feature>
<keyword evidence="6 7" id="KW-0472">Membrane</keyword>
<dbReference type="CDD" id="cd13127">
    <property type="entry name" value="MATE_tuaB_like"/>
    <property type="match status" value="1"/>
</dbReference>
<evidence type="ECO:0000256" key="5">
    <source>
        <dbReference type="ARBA" id="ARBA00022989"/>
    </source>
</evidence>
<dbReference type="EMBL" id="JACCEL010000043">
    <property type="protein sequence ID" value="MBG9979288.1"/>
    <property type="molecule type" value="Genomic_DNA"/>
</dbReference>
<dbReference type="Proteomes" id="UP000823401">
    <property type="component" value="Unassembled WGS sequence"/>
</dbReference>
<feature type="transmembrane region" description="Helical" evidence="7">
    <location>
        <begin position="169"/>
        <end position="189"/>
    </location>
</feature>
<organism evidence="8 9">
    <name type="scientific">Ruoffia tabacinasalis</name>
    <dbReference type="NCBI Taxonomy" id="87458"/>
    <lineage>
        <taxon>Bacteria</taxon>
        <taxon>Bacillati</taxon>
        <taxon>Bacillota</taxon>
        <taxon>Bacilli</taxon>
        <taxon>Lactobacillales</taxon>
        <taxon>Aerococcaceae</taxon>
        <taxon>Ruoffia</taxon>
    </lineage>
</organism>
<feature type="transmembrane region" description="Helical" evidence="7">
    <location>
        <begin position="321"/>
        <end position="341"/>
    </location>
</feature>
<evidence type="ECO:0000256" key="6">
    <source>
        <dbReference type="ARBA" id="ARBA00023136"/>
    </source>
</evidence>
<dbReference type="PANTHER" id="PTHR30250">
    <property type="entry name" value="PST FAMILY PREDICTED COLANIC ACID TRANSPORTER"/>
    <property type="match status" value="1"/>
</dbReference>
<comment type="subcellular location">
    <subcellularLocation>
        <location evidence="1">Cell membrane</location>
        <topology evidence="1">Multi-pass membrane protein</topology>
    </subcellularLocation>
</comment>
<evidence type="ECO:0000256" key="2">
    <source>
        <dbReference type="ARBA" id="ARBA00007430"/>
    </source>
</evidence>
<keyword evidence="4 7" id="KW-0812">Transmembrane</keyword>
<reference evidence="8 9" key="1">
    <citation type="submission" date="2020-07" db="EMBL/GenBank/DDBJ databases">
        <title>Facklamia lactis sp. nov., isolated from raw milk.</title>
        <authorList>
            <person name="Doll E.V."/>
            <person name="Huptas C."/>
            <person name="Staib L."/>
            <person name="Wenning M."/>
            <person name="Scherer S."/>
        </authorList>
    </citation>
    <scope>NUCLEOTIDE SEQUENCE [LARGE SCALE GENOMIC DNA]</scope>
    <source>
        <strain evidence="8 9">DSM 104272</strain>
    </source>
</reference>
<keyword evidence="3" id="KW-1003">Cell membrane</keyword>
<feature type="transmembrane region" description="Helical" evidence="7">
    <location>
        <begin position="438"/>
        <end position="461"/>
    </location>
</feature>
<comment type="caution">
    <text evidence="8">The sequence shown here is derived from an EMBL/GenBank/DDBJ whole genome shotgun (WGS) entry which is preliminary data.</text>
</comment>
<feature type="transmembrane region" description="Helical" evidence="7">
    <location>
        <begin position="143"/>
        <end position="163"/>
    </location>
</feature>
<feature type="transmembrane region" description="Helical" evidence="7">
    <location>
        <begin position="353"/>
        <end position="372"/>
    </location>
</feature>
<accession>A0ABS0LLX1</accession>
<dbReference type="Pfam" id="PF13440">
    <property type="entry name" value="Polysacc_synt_3"/>
    <property type="match status" value="1"/>
</dbReference>
<protein>
    <submittedName>
        <fullName evidence="8">Lipopolysaccharide biosynthesis protein</fullName>
    </submittedName>
</protein>
<evidence type="ECO:0000256" key="3">
    <source>
        <dbReference type="ARBA" id="ARBA00022475"/>
    </source>
</evidence>
<sequence>MNIKNELKTGIIYNSIGKYSNLLISILVQIVLSRLLTPDEFGIVAIVNVFLVFFQLLADFGIGPAIIQRKDLENVEINHIFSFSVFFSVFLTLVFALLAKPISSFYQNIILIKVVPIMSIALLFNSLMMVPQNILLKEKRFKIFNLTQISGSIANGIISMLFAFLGYSYYAIILGNIARAVLQFVIYIFNTNLKFYIKFSFEPLRKIFVFSRNQLFFNVINYFSRNLDSILIGRYMPTDQLGYYNKAYQLSLYPNTIFTSVITSTIQPVFSSYQNQVDKIKSGYLTIAKVLANFGIPLSVLLFFSSSEIIILFFGPQWDQSILVFQILSVSIWIQMLQSSTGAFFQSANRTDLLLLSGTLSTIINIIGIAVGVYLGSIFWVATMLVVTFTLNFIQTNYLLLNKAFNSSMIDFYKVLIKPIFIGFLEIIAFLALPELNFGIFINLIIKGILFVVILLFGMLITKQFTDVVKLLRK</sequence>
<evidence type="ECO:0000313" key="9">
    <source>
        <dbReference type="Proteomes" id="UP000823401"/>
    </source>
</evidence>
<gene>
    <name evidence="8" type="ORF">HYQ42_10935</name>
</gene>
<feature type="transmembrane region" description="Helical" evidence="7">
    <location>
        <begin position="43"/>
        <end position="67"/>
    </location>
</feature>
<proteinExistence type="inferred from homology"/>
<dbReference type="PANTHER" id="PTHR30250:SF10">
    <property type="entry name" value="LIPOPOLYSACCHARIDE BIOSYNTHESIS PROTEIN WZXC"/>
    <property type="match status" value="1"/>
</dbReference>
<feature type="transmembrane region" description="Helical" evidence="7">
    <location>
        <begin position="21"/>
        <end position="37"/>
    </location>
</feature>
<evidence type="ECO:0000256" key="4">
    <source>
        <dbReference type="ARBA" id="ARBA00022692"/>
    </source>
</evidence>
<name>A0ABS0LLX1_9LACT</name>
<dbReference type="RefSeq" id="WP_197105312.1">
    <property type="nucleotide sequence ID" value="NZ_JACCEL010000043.1"/>
</dbReference>
<evidence type="ECO:0000256" key="7">
    <source>
        <dbReference type="SAM" id="Phobius"/>
    </source>
</evidence>
<keyword evidence="5 7" id="KW-1133">Transmembrane helix</keyword>
<feature type="transmembrane region" description="Helical" evidence="7">
    <location>
        <begin position="412"/>
        <end position="432"/>
    </location>
</feature>
<feature type="transmembrane region" description="Helical" evidence="7">
    <location>
        <begin position="290"/>
        <end position="315"/>
    </location>
</feature>
<feature type="transmembrane region" description="Helical" evidence="7">
    <location>
        <begin position="105"/>
        <end position="131"/>
    </location>
</feature>